<dbReference type="InterPro" id="IPR036887">
    <property type="entry name" value="HTH_APSES_sf"/>
</dbReference>
<evidence type="ECO:0000259" key="2">
    <source>
        <dbReference type="PROSITE" id="PS51299"/>
    </source>
</evidence>
<dbReference type="GO" id="GO:0003677">
    <property type="term" value="F:DNA binding"/>
    <property type="evidence" value="ECO:0007669"/>
    <property type="project" value="InterPro"/>
</dbReference>
<dbReference type="PROSITE" id="PS51299">
    <property type="entry name" value="HTH_APSES"/>
    <property type="match status" value="1"/>
</dbReference>
<dbReference type="OrthoDB" id="5562739at2759"/>
<proteinExistence type="predicted"/>
<dbReference type="STRING" id="1198029.A0A1U7LTZ6"/>
<dbReference type="AlphaFoldDB" id="A0A1U7LTZ6"/>
<name>A0A1U7LTZ6_NEOID</name>
<reference evidence="3 4" key="1">
    <citation type="submission" date="2016-04" db="EMBL/GenBank/DDBJ databases">
        <title>Evolutionary innovation and constraint leading to complex multicellularity in the Ascomycota.</title>
        <authorList>
            <person name="Cisse O."/>
            <person name="Nguyen A."/>
            <person name="Hewitt D.A."/>
            <person name="Jedd G."/>
            <person name="Stajich J.E."/>
        </authorList>
    </citation>
    <scope>NUCLEOTIDE SEQUENCE [LARGE SCALE GENOMIC DNA]</scope>
    <source>
        <strain evidence="3 4">DAH-3</strain>
    </source>
</reference>
<feature type="domain" description="HTH APSES-type" evidence="2">
    <location>
        <begin position="116"/>
        <end position="263"/>
    </location>
</feature>
<dbReference type="InterPro" id="IPR051642">
    <property type="entry name" value="SWI6-like"/>
</dbReference>
<evidence type="ECO:0000313" key="3">
    <source>
        <dbReference type="EMBL" id="OLL26099.1"/>
    </source>
</evidence>
<evidence type="ECO:0000256" key="1">
    <source>
        <dbReference type="SAM" id="MobiDB-lite"/>
    </source>
</evidence>
<feature type="compositionally biased region" description="Low complexity" evidence="1">
    <location>
        <begin position="76"/>
        <end position="86"/>
    </location>
</feature>
<feature type="region of interest" description="Disordered" evidence="1">
    <location>
        <begin position="1"/>
        <end position="86"/>
    </location>
</feature>
<feature type="compositionally biased region" description="Acidic residues" evidence="1">
    <location>
        <begin position="394"/>
        <end position="406"/>
    </location>
</feature>
<evidence type="ECO:0000313" key="4">
    <source>
        <dbReference type="Proteomes" id="UP000186594"/>
    </source>
</evidence>
<dbReference type="EMBL" id="LXFE01000241">
    <property type="protein sequence ID" value="OLL26099.1"/>
    <property type="molecule type" value="Genomic_DNA"/>
</dbReference>
<protein>
    <recommendedName>
        <fullName evidence="2">HTH APSES-type domain-containing protein</fullName>
    </recommendedName>
</protein>
<accession>A0A1U7LTZ6</accession>
<dbReference type="InterPro" id="IPR003163">
    <property type="entry name" value="Tscrpt_reg_HTH_APSES-type"/>
</dbReference>
<dbReference type="GO" id="GO:0030907">
    <property type="term" value="C:MBF transcription complex"/>
    <property type="evidence" value="ECO:0007669"/>
    <property type="project" value="TreeGrafter"/>
</dbReference>
<gene>
    <name evidence="3" type="ORF">NEOLI_002521</name>
</gene>
<organism evidence="3 4">
    <name type="scientific">Neolecta irregularis (strain DAH-3)</name>
    <dbReference type="NCBI Taxonomy" id="1198029"/>
    <lineage>
        <taxon>Eukaryota</taxon>
        <taxon>Fungi</taxon>
        <taxon>Dikarya</taxon>
        <taxon>Ascomycota</taxon>
        <taxon>Taphrinomycotina</taxon>
        <taxon>Neolectales</taxon>
        <taxon>Neolectaceae</taxon>
        <taxon>Neolecta</taxon>
    </lineage>
</organism>
<dbReference type="SUPFAM" id="SSF54616">
    <property type="entry name" value="DNA-binding domain of Mlu1-box binding protein MBP1"/>
    <property type="match status" value="2"/>
</dbReference>
<sequence>MNQQQAAAASYNRGVHHQQQLQYHHPPPVPEYHHHSRLLRTQAPRLLPANPPPHQMQHHYPMRPSRASMSHPNPIPARSAAIASTSAEEIKYPPHKISPELVKAHRVHPQKIKKAKYATSVDERGFLSIYEFQLNEHTIMWDYTTGFIHLTGIWKALGNSKADVVRLIDNHPELEGVIRRIRGGYLKIQGKPILFPQKCLTDQFHRNMNNRMLMLDRTTRVLTICYRVPYDLALSLAQRTAYNIRYSLITVFGPGFPESCLAPDAPGYGILSLSDPEHSPKRRRRRMQQVTRNPVYQQVQPLEPCFDVDATESIAPPLPSQIVFEENNMDRHLNSSYNKGSADLLEMLRAGRCLQQLSVGGTFNDSEQGGPFGFNGRRYLWDGKMDGSGGLSVIEDDYSGDDDSDGSSEQLSRPYSGSIDEEMPGLIGGAEFDDNESNSTSTQHSAPHHTVIDNYVAPDRQRQEQSSPEISTQSKISTSRKPFLLAGGIDVMTW</sequence>
<dbReference type="GO" id="GO:0000981">
    <property type="term" value="F:DNA-binding transcription factor activity, RNA polymerase II-specific"/>
    <property type="evidence" value="ECO:0007669"/>
    <property type="project" value="UniProtKB-ARBA"/>
</dbReference>
<dbReference type="PANTHER" id="PTHR43828:SF5">
    <property type="entry name" value="TRANSCRIPTIONAL REPRESSOR XBP1"/>
    <property type="match status" value="1"/>
</dbReference>
<feature type="region of interest" description="Disordered" evidence="1">
    <location>
        <begin position="392"/>
        <end position="479"/>
    </location>
</feature>
<dbReference type="Gene3D" id="3.10.260.10">
    <property type="entry name" value="Transcription regulator HTH, APSES-type DNA-binding domain"/>
    <property type="match status" value="1"/>
</dbReference>
<feature type="compositionally biased region" description="Polar residues" evidence="1">
    <location>
        <begin position="464"/>
        <end position="479"/>
    </location>
</feature>
<dbReference type="Proteomes" id="UP000186594">
    <property type="component" value="Unassembled WGS sequence"/>
</dbReference>
<dbReference type="PANTHER" id="PTHR43828">
    <property type="entry name" value="ASPARAGINASE"/>
    <property type="match status" value="1"/>
</dbReference>
<comment type="caution">
    <text evidence="3">The sequence shown here is derived from an EMBL/GenBank/DDBJ whole genome shotgun (WGS) entry which is preliminary data.</text>
</comment>
<dbReference type="GO" id="GO:0033309">
    <property type="term" value="C:SBF transcription complex"/>
    <property type="evidence" value="ECO:0007669"/>
    <property type="project" value="TreeGrafter"/>
</dbReference>
<keyword evidence="4" id="KW-1185">Reference proteome</keyword>